<dbReference type="PATRIC" id="fig|2033.6.peg.1116"/>
<evidence type="ECO:0000313" key="3">
    <source>
        <dbReference type="EMBL" id="KTR87596.1"/>
    </source>
</evidence>
<dbReference type="RefSeq" id="WP_153004349.1">
    <property type="nucleotide sequence ID" value="NZ_LDRT01000164.1"/>
</dbReference>
<feature type="region of interest" description="Disordered" evidence="1">
    <location>
        <begin position="1"/>
        <end position="74"/>
    </location>
</feature>
<evidence type="ECO:0000256" key="1">
    <source>
        <dbReference type="SAM" id="MobiDB-lite"/>
    </source>
</evidence>
<proteinExistence type="predicted"/>
<feature type="compositionally biased region" description="Pro residues" evidence="1">
    <location>
        <begin position="1"/>
        <end position="10"/>
    </location>
</feature>
<feature type="domain" description="DUF2510" evidence="2">
    <location>
        <begin position="10"/>
        <end position="39"/>
    </location>
</feature>
<feature type="compositionally biased region" description="Basic and acidic residues" evidence="1">
    <location>
        <begin position="31"/>
        <end position="43"/>
    </location>
</feature>
<protein>
    <recommendedName>
        <fullName evidence="2">DUF2510 domain-containing protein</fullName>
    </recommendedName>
</protein>
<accession>A0A147ESJ8</accession>
<evidence type="ECO:0000259" key="2">
    <source>
        <dbReference type="Pfam" id="PF10708"/>
    </source>
</evidence>
<evidence type="ECO:0000313" key="4">
    <source>
        <dbReference type="Proteomes" id="UP000075025"/>
    </source>
</evidence>
<dbReference type="Pfam" id="PF10708">
    <property type="entry name" value="DUF2510"/>
    <property type="match status" value="1"/>
</dbReference>
<organism evidence="3 4">
    <name type="scientific">Microbacterium testaceum</name>
    <name type="common">Aureobacterium testaceum</name>
    <name type="synonym">Brevibacterium testaceum</name>
    <dbReference type="NCBI Taxonomy" id="2033"/>
    <lineage>
        <taxon>Bacteria</taxon>
        <taxon>Bacillati</taxon>
        <taxon>Actinomycetota</taxon>
        <taxon>Actinomycetes</taxon>
        <taxon>Micrococcales</taxon>
        <taxon>Microbacteriaceae</taxon>
        <taxon>Microbacterium</taxon>
    </lineage>
</organism>
<dbReference type="OrthoDB" id="5244233at2"/>
<sequence>MTDTPTPPEGWYPDPAGSGGTRRWDGSAWTDDVRPSDDAHGEAAHATPATSTPEQTPPAAHAALADESAPASAA</sequence>
<dbReference type="InterPro" id="IPR018929">
    <property type="entry name" value="DUF2510"/>
</dbReference>
<feature type="compositionally biased region" description="Low complexity" evidence="1">
    <location>
        <begin position="57"/>
        <end position="74"/>
    </location>
</feature>
<dbReference type="Proteomes" id="UP000075025">
    <property type="component" value="Unassembled WGS sequence"/>
</dbReference>
<feature type="non-terminal residue" evidence="3">
    <location>
        <position position="74"/>
    </location>
</feature>
<comment type="caution">
    <text evidence="3">The sequence shown here is derived from an EMBL/GenBank/DDBJ whole genome shotgun (WGS) entry which is preliminary data.</text>
</comment>
<reference evidence="3 4" key="1">
    <citation type="journal article" date="2016" name="Front. Microbiol.">
        <title>Genomic Resource of Rice Seed Associated Bacteria.</title>
        <authorList>
            <person name="Midha S."/>
            <person name="Bansal K."/>
            <person name="Sharma S."/>
            <person name="Kumar N."/>
            <person name="Patil P.P."/>
            <person name="Chaudhry V."/>
            <person name="Patil P.B."/>
        </authorList>
    </citation>
    <scope>NUCLEOTIDE SEQUENCE [LARGE SCALE GENOMIC DNA]</scope>
    <source>
        <strain evidence="3 4">NS220</strain>
    </source>
</reference>
<gene>
    <name evidence="3" type="ORF">NS220_17380</name>
</gene>
<dbReference type="EMBL" id="LDRT01000164">
    <property type="protein sequence ID" value="KTR87596.1"/>
    <property type="molecule type" value="Genomic_DNA"/>
</dbReference>
<dbReference type="AlphaFoldDB" id="A0A147ESJ8"/>
<name>A0A147ESJ8_MICTE</name>